<feature type="chain" id="PRO_5022856083" evidence="1">
    <location>
        <begin position="24"/>
        <end position="190"/>
    </location>
</feature>
<dbReference type="EMBL" id="SJPZ01000001">
    <property type="protein sequence ID" value="TWU67361.1"/>
    <property type="molecule type" value="Genomic_DNA"/>
</dbReference>
<dbReference type="Pfam" id="PF20420">
    <property type="entry name" value="DUF6702"/>
    <property type="match status" value="1"/>
</dbReference>
<evidence type="ECO:0000256" key="1">
    <source>
        <dbReference type="SAM" id="SignalP"/>
    </source>
</evidence>
<dbReference type="InterPro" id="IPR046525">
    <property type="entry name" value="DUF6702"/>
</dbReference>
<proteinExistence type="predicted"/>
<protein>
    <submittedName>
        <fullName evidence="2">Uncharacterized protein</fullName>
    </submittedName>
</protein>
<evidence type="ECO:0000313" key="2">
    <source>
        <dbReference type="EMBL" id="TWU67361.1"/>
    </source>
</evidence>
<dbReference type="AlphaFoldDB" id="A0A5C6FXY6"/>
<name>A0A5C6FXY6_9PLAN</name>
<keyword evidence="1" id="KW-0732">Signal</keyword>
<feature type="signal peptide" evidence="1">
    <location>
        <begin position="1"/>
        <end position="23"/>
    </location>
</feature>
<comment type="caution">
    <text evidence="2">The sequence shown here is derived from an EMBL/GenBank/DDBJ whole genome shotgun (WGS) entry which is preliminary data.</text>
</comment>
<sequence length="190" mass="21270" precursor="true">METVMLMPAYALFGLLFLHPVHATEAEVEFNAKSNRLEVALRLDVLDAELIDNIASRISVPDAKPKPTAMRDGNDETLSLPTRQRLVYLARNFGIGAEPTGDAAGRYHWVGEEPDGAYVWWYFEIEIDVNGDASPPGDADGRRSAAPDRLRCTLLRDHDSRYVHRVRLLGTTPPVTLQFDARNTVRPATW</sequence>
<accession>A0A5C6FXY6</accession>
<organism evidence="2 3">
    <name type="scientific">Crateriforma conspicua</name>
    <dbReference type="NCBI Taxonomy" id="2527996"/>
    <lineage>
        <taxon>Bacteria</taxon>
        <taxon>Pseudomonadati</taxon>
        <taxon>Planctomycetota</taxon>
        <taxon>Planctomycetia</taxon>
        <taxon>Planctomycetales</taxon>
        <taxon>Planctomycetaceae</taxon>
        <taxon>Crateriforma</taxon>
    </lineage>
</organism>
<evidence type="ECO:0000313" key="3">
    <source>
        <dbReference type="Proteomes" id="UP000316476"/>
    </source>
</evidence>
<gene>
    <name evidence="2" type="ORF">V7x_29350</name>
</gene>
<dbReference type="Proteomes" id="UP000316476">
    <property type="component" value="Unassembled WGS sequence"/>
</dbReference>
<reference evidence="2 3" key="1">
    <citation type="submission" date="2019-02" db="EMBL/GenBank/DDBJ databases">
        <title>Deep-cultivation of Planctomycetes and their phenomic and genomic characterization uncovers novel biology.</title>
        <authorList>
            <person name="Wiegand S."/>
            <person name="Jogler M."/>
            <person name="Boedeker C."/>
            <person name="Pinto D."/>
            <person name="Vollmers J."/>
            <person name="Rivas-Marin E."/>
            <person name="Kohn T."/>
            <person name="Peeters S.H."/>
            <person name="Heuer A."/>
            <person name="Rast P."/>
            <person name="Oberbeckmann S."/>
            <person name="Bunk B."/>
            <person name="Jeske O."/>
            <person name="Meyerdierks A."/>
            <person name="Storesund J.E."/>
            <person name="Kallscheuer N."/>
            <person name="Luecker S."/>
            <person name="Lage O.M."/>
            <person name="Pohl T."/>
            <person name="Merkel B.J."/>
            <person name="Hornburger P."/>
            <person name="Mueller R.-W."/>
            <person name="Bruemmer F."/>
            <person name="Labrenz M."/>
            <person name="Spormann A.M."/>
            <person name="Op Den Camp H."/>
            <person name="Overmann J."/>
            <person name="Amann R."/>
            <person name="Jetten M.S.M."/>
            <person name="Mascher T."/>
            <person name="Medema M.H."/>
            <person name="Devos D.P."/>
            <person name="Kaster A.-K."/>
            <person name="Ovreas L."/>
            <person name="Rohde M."/>
            <person name="Galperin M.Y."/>
            <person name="Jogler C."/>
        </authorList>
    </citation>
    <scope>NUCLEOTIDE SEQUENCE [LARGE SCALE GENOMIC DNA]</scope>
    <source>
        <strain evidence="2 3">V7</strain>
    </source>
</reference>